<keyword evidence="11" id="KW-0720">Serine protease</keyword>
<dbReference type="CDD" id="cd10839">
    <property type="entry name" value="cpPDZ1_DegP-like"/>
    <property type="match status" value="1"/>
</dbReference>
<evidence type="ECO:0000256" key="13">
    <source>
        <dbReference type="ARBA" id="ARBA00032850"/>
    </source>
</evidence>
<keyword evidence="14" id="KW-0812">Transmembrane</keyword>
<evidence type="ECO:0000256" key="14">
    <source>
        <dbReference type="SAM" id="Phobius"/>
    </source>
</evidence>
<dbReference type="RefSeq" id="WP_090229946.1">
    <property type="nucleotide sequence ID" value="NZ_FNJC01000004.1"/>
</dbReference>
<keyword evidence="14" id="KW-1133">Transmembrane helix</keyword>
<evidence type="ECO:0000256" key="3">
    <source>
        <dbReference type="ARBA" id="ARBA00010541"/>
    </source>
</evidence>
<keyword evidence="10" id="KW-0378">Hydrolase</keyword>
<evidence type="ECO:0000256" key="2">
    <source>
        <dbReference type="ARBA" id="ARBA00004418"/>
    </source>
</evidence>
<dbReference type="GO" id="GO:0008233">
    <property type="term" value="F:peptidase activity"/>
    <property type="evidence" value="ECO:0007669"/>
    <property type="project" value="UniProtKB-KW"/>
</dbReference>
<evidence type="ECO:0000313" key="16">
    <source>
        <dbReference type="EMBL" id="SDP46326.1"/>
    </source>
</evidence>
<evidence type="ECO:0000256" key="5">
    <source>
        <dbReference type="ARBA" id="ARBA00013958"/>
    </source>
</evidence>
<evidence type="ECO:0000256" key="10">
    <source>
        <dbReference type="ARBA" id="ARBA00022801"/>
    </source>
</evidence>
<dbReference type="PANTHER" id="PTHR22939">
    <property type="entry name" value="SERINE PROTEASE FAMILY S1C HTRA-RELATED"/>
    <property type="match status" value="1"/>
</dbReference>
<dbReference type="PROSITE" id="PS50106">
    <property type="entry name" value="PDZ"/>
    <property type="match status" value="2"/>
</dbReference>
<keyword evidence="7" id="KW-0732">Signal</keyword>
<dbReference type="Gene3D" id="2.40.10.120">
    <property type="match status" value="1"/>
</dbReference>
<evidence type="ECO:0000256" key="6">
    <source>
        <dbReference type="ARBA" id="ARBA00022670"/>
    </source>
</evidence>
<dbReference type="PANTHER" id="PTHR22939:SF130">
    <property type="entry name" value="PERIPLASMIC SERINE ENDOPROTEASE DEGP-LIKE-RELATED"/>
    <property type="match status" value="1"/>
</dbReference>
<dbReference type="GO" id="GO:0006508">
    <property type="term" value="P:proteolysis"/>
    <property type="evidence" value="ECO:0007669"/>
    <property type="project" value="UniProtKB-KW"/>
</dbReference>
<dbReference type="EMBL" id="FNJC01000004">
    <property type="protein sequence ID" value="SDP46326.1"/>
    <property type="molecule type" value="Genomic_DNA"/>
</dbReference>
<protein>
    <recommendedName>
        <fullName evidence="5">Probable periplasmic serine endoprotease DegP-like</fullName>
        <ecNumber evidence="4">3.4.21.107</ecNumber>
    </recommendedName>
    <alternativeName>
        <fullName evidence="13">Protease Do</fullName>
    </alternativeName>
</protein>
<dbReference type="InterPro" id="IPR009003">
    <property type="entry name" value="Peptidase_S1_PA"/>
</dbReference>
<gene>
    <name evidence="16" type="ORF">SAMN04488061_3076</name>
</gene>
<dbReference type="EC" id="3.4.21.107" evidence="4"/>
<evidence type="ECO:0000256" key="4">
    <source>
        <dbReference type="ARBA" id="ARBA00013035"/>
    </source>
</evidence>
<feature type="transmembrane region" description="Helical" evidence="14">
    <location>
        <begin position="21"/>
        <end position="42"/>
    </location>
</feature>
<keyword evidence="12" id="KW-0346">Stress response</keyword>
<accession>A0A1H0SY84</accession>
<dbReference type="InterPro" id="IPR001940">
    <property type="entry name" value="Peptidase_S1C"/>
</dbReference>
<keyword evidence="6 16" id="KW-0645">Protease</keyword>
<keyword evidence="8" id="KW-0677">Repeat</keyword>
<feature type="domain" description="PDZ" evidence="15">
    <location>
        <begin position="303"/>
        <end position="374"/>
    </location>
</feature>
<dbReference type="Pfam" id="PF13180">
    <property type="entry name" value="PDZ_2"/>
    <property type="match status" value="1"/>
</dbReference>
<comment type="caution">
    <text evidence="16">The sequence shown here is derived from an EMBL/GenBank/DDBJ whole genome shotgun (WGS) entry which is preliminary data.</text>
</comment>
<evidence type="ECO:0000256" key="7">
    <source>
        <dbReference type="ARBA" id="ARBA00022729"/>
    </source>
</evidence>
<comment type="subcellular location">
    <subcellularLocation>
        <location evidence="2">Periplasm</location>
    </subcellularLocation>
</comment>
<keyword evidence="9" id="KW-0574">Periplasm</keyword>
<sequence length="523" mass="55175">MPIETNEVSKTRAGGIFRSKNLRNGCAAAALIAAAGVSAVFFSPPQQAVAQLKPEAQTAEAPFPRAPLTFADIVDKVKPAVVSISVTNGGKAMASNEEKQQGQPIPGLPDLPDDHPLHDFFKNLPKEFRGPGGGQPRRPSLAQGSGFVISEDGYVVTNNHVIDDASEIQVQFDQDRKFEAELVGTDPRTDLALLKIKNPDNIKFHFVKFANKPSRVGDWVLAVGNPFGLGGTVTAGILSAQGRDIGSGPYDYLQIDAAVNRGNSGGPTFNLNGDVVGVNTAIYSPSGGNVGIAFAVPAATATDVIAQLKNNGTVSRGWLGVKIQNIDEDTAASLGLKEPKGALVSEVTPNGPAQDAGLETQDAILTVDGSEISDSRDLARKIAAYSPKTKVDVGVWRDGKEKTIKVDLGRFPTSKDELAALNQGQPAEPKTAELDQLGFSLAAANDDNEEGVRITNVDPSSDAARKGLKAGDRVLEVQGVKVSSVDDVVKGLKQAREKNRPAVLLHVMSGNDKRFVAVQLKKS</sequence>
<evidence type="ECO:0000256" key="11">
    <source>
        <dbReference type="ARBA" id="ARBA00022825"/>
    </source>
</evidence>
<dbReference type="SUPFAM" id="SSF50156">
    <property type="entry name" value="PDZ domain-like"/>
    <property type="match status" value="2"/>
</dbReference>
<evidence type="ECO:0000256" key="9">
    <source>
        <dbReference type="ARBA" id="ARBA00022764"/>
    </source>
</evidence>
<dbReference type="InterPro" id="IPR001478">
    <property type="entry name" value="PDZ"/>
</dbReference>
<evidence type="ECO:0000259" key="15">
    <source>
        <dbReference type="PROSITE" id="PS50106"/>
    </source>
</evidence>
<keyword evidence="17" id="KW-1185">Reference proteome</keyword>
<dbReference type="NCBIfam" id="TIGR02037">
    <property type="entry name" value="degP_htrA_DO"/>
    <property type="match status" value="1"/>
</dbReference>
<keyword evidence="14" id="KW-0472">Membrane</keyword>
<proteinExistence type="inferred from homology"/>
<feature type="domain" description="PDZ" evidence="15">
    <location>
        <begin position="418"/>
        <end position="495"/>
    </location>
</feature>
<comment type="similarity">
    <text evidence="3">Belongs to the peptidase S1C family.</text>
</comment>
<reference evidence="16 17" key="1">
    <citation type="submission" date="2016-10" db="EMBL/GenBank/DDBJ databases">
        <authorList>
            <person name="Varghese N."/>
            <person name="Submissions S."/>
        </authorList>
    </citation>
    <scope>NUCLEOTIDE SEQUENCE [LARGE SCALE GENOMIC DNA]</scope>
    <source>
        <strain evidence="16 17">CGMCC 1.6497</strain>
    </source>
</reference>
<evidence type="ECO:0000313" key="17">
    <source>
        <dbReference type="Proteomes" id="UP000198795"/>
    </source>
</evidence>
<dbReference type="Pfam" id="PF00595">
    <property type="entry name" value="PDZ"/>
    <property type="match status" value="1"/>
</dbReference>
<dbReference type="Pfam" id="PF13365">
    <property type="entry name" value="Trypsin_2"/>
    <property type="match status" value="1"/>
</dbReference>
<dbReference type="InterPro" id="IPR011782">
    <property type="entry name" value="Pept_S1C_Do"/>
</dbReference>
<evidence type="ECO:0000256" key="12">
    <source>
        <dbReference type="ARBA" id="ARBA00023016"/>
    </source>
</evidence>
<name>A0A1H0SY84_9HYPH</name>
<dbReference type="InterPro" id="IPR036034">
    <property type="entry name" value="PDZ_sf"/>
</dbReference>
<organism evidence="16 17">
    <name type="scientific">Filomicrobium insigne</name>
    <dbReference type="NCBI Taxonomy" id="418854"/>
    <lineage>
        <taxon>Bacteria</taxon>
        <taxon>Pseudomonadati</taxon>
        <taxon>Pseudomonadota</taxon>
        <taxon>Alphaproteobacteria</taxon>
        <taxon>Hyphomicrobiales</taxon>
        <taxon>Hyphomicrobiaceae</taxon>
        <taxon>Filomicrobium</taxon>
    </lineage>
</organism>
<dbReference type="PRINTS" id="PR00834">
    <property type="entry name" value="PROTEASES2C"/>
</dbReference>
<dbReference type="Gene3D" id="2.30.42.10">
    <property type="match status" value="2"/>
</dbReference>
<comment type="catalytic activity">
    <reaction evidence="1">
        <text>Acts on substrates that are at least partially unfolded. The cleavage site P1 residue is normally between a pair of hydrophobic residues, such as Val-|-Val.</text>
        <dbReference type="EC" id="3.4.21.107"/>
    </reaction>
</comment>
<dbReference type="SMART" id="SM00228">
    <property type="entry name" value="PDZ"/>
    <property type="match status" value="2"/>
</dbReference>
<evidence type="ECO:0000256" key="1">
    <source>
        <dbReference type="ARBA" id="ARBA00001772"/>
    </source>
</evidence>
<dbReference type="SUPFAM" id="SSF50494">
    <property type="entry name" value="Trypsin-like serine proteases"/>
    <property type="match status" value="1"/>
</dbReference>
<dbReference type="Proteomes" id="UP000198795">
    <property type="component" value="Unassembled WGS sequence"/>
</dbReference>
<evidence type="ECO:0000256" key="8">
    <source>
        <dbReference type="ARBA" id="ARBA00022737"/>
    </source>
</evidence>